<dbReference type="RefSeq" id="XP_016588278.1">
    <property type="nucleotide sequence ID" value="XM_016736591.1"/>
</dbReference>
<evidence type="ECO:0000256" key="1">
    <source>
        <dbReference type="SAM" id="MobiDB-lite"/>
    </source>
</evidence>
<comment type="caution">
    <text evidence="2">The sequence shown here is derived from an EMBL/GenBank/DDBJ whole genome shotgun (WGS) entry which is preliminary data.</text>
</comment>
<dbReference type="AlphaFoldDB" id="A0A0F2M7I8"/>
<dbReference type="Proteomes" id="UP000033710">
    <property type="component" value="Unassembled WGS sequence"/>
</dbReference>
<name>A0A0F2M7I8_SPOSC</name>
<dbReference type="EMBL" id="AXCR01000007">
    <property type="protein sequence ID" value="KJR85602.1"/>
    <property type="molecule type" value="Genomic_DNA"/>
</dbReference>
<dbReference type="GeneID" id="27671868"/>
<evidence type="ECO:0000313" key="3">
    <source>
        <dbReference type="Proteomes" id="UP000033710"/>
    </source>
</evidence>
<proteinExistence type="predicted"/>
<reference evidence="2 3" key="1">
    <citation type="journal article" date="2014" name="BMC Genomics">
        <title>Comparative genomics of the major fungal agents of human and animal Sporotrichosis: Sporothrix schenckii and Sporothrix brasiliensis.</title>
        <authorList>
            <person name="Teixeira M.M."/>
            <person name="de Almeida L.G."/>
            <person name="Kubitschek-Barreira P."/>
            <person name="Alves F.L."/>
            <person name="Kioshima E.S."/>
            <person name="Abadio A.K."/>
            <person name="Fernandes L."/>
            <person name="Derengowski L.S."/>
            <person name="Ferreira K.S."/>
            <person name="Souza R.C."/>
            <person name="Ruiz J.C."/>
            <person name="de Andrade N.C."/>
            <person name="Paes H.C."/>
            <person name="Nicola A.M."/>
            <person name="Albuquerque P."/>
            <person name="Gerber A.L."/>
            <person name="Martins V.P."/>
            <person name="Peconick L.D."/>
            <person name="Neto A.V."/>
            <person name="Chaucanez C.B."/>
            <person name="Silva P.A."/>
            <person name="Cunha O.L."/>
            <person name="de Oliveira F.F."/>
            <person name="dos Santos T.C."/>
            <person name="Barros A.L."/>
            <person name="Soares M.A."/>
            <person name="de Oliveira L.M."/>
            <person name="Marini M.M."/>
            <person name="Villalobos-Duno H."/>
            <person name="Cunha M.M."/>
            <person name="de Hoog S."/>
            <person name="da Silveira J.F."/>
            <person name="Henrissat B."/>
            <person name="Nino-Vega G.A."/>
            <person name="Cisalpino P.S."/>
            <person name="Mora-Montes H.M."/>
            <person name="Almeida S.R."/>
            <person name="Stajich J.E."/>
            <person name="Lopes-Bezerra L.M."/>
            <person name="Vasconcelos A.T."/>
            <person name="Felipe M.S."/>
        </authorList>
    </citation>
    <scope>NUCLEOTIDE SEQUENCE [LARGE SCALE GENOMIC DNA]</scope>
    <source>
        <strain evidence="2 3">1099-18</strain>
    </source>
</reference>
<dbReference type="KEGG" id="ssck:SPSK_10029"/>
<organism evidence="2 3">
    <name type="scientific">Sporothrix schenckii 1099-18</name>
    <dbReference type="NCBI Taxonomy" id="1397361"/>
    <lineage>
        <taxon>Eukaryota</taxon>
        <taxon>Fungi</taxon>
        <taxon>Dikarya</taxon>
        <taxon>Ascomycota</taxon>
        <taxon>Pezizomycotina</taxon>
        <taxon>Sordariomycetes</taxon>
        <taxon>Sordariomycetidae</taxon>
        <taxon>Ophiostomatales</taxon>
        <taxon>Ophiostomataceae</taxon>
        <taxon>Sporothrix</taxon>
    </lineage>
</organism>
<protein>
    <submittedName>
        <fullName evidence="2">Uncharacterized protein</fullName>
    </submittedName>
</protein>
<feature type="region of interest" description="Disordered" evidence="1">
    <location>
        <begin position="84"/>
        <end position="103"/>
    </location>
</feature>
<dbReference type="VEuPathDB" id="FungiDB:SPSK_10029"/>
<evidence type="ECO:0000313" key="2">
    <source>
        <dbReference type="EMBL" id="KJR85602.1"/>
    </source>
</evidence>
<reference evidence="2 3" key="2">
    <citation type="journal article" date="2015" name="Eukaryot. Cell">
        <title>Asexual propagation of a virulent clone complex in a human and feline outbreak of sporotrichosis.</title>
        <authorList>
            <person name="Teixeira Mde M."/>
            <person name="Rodrigues A.M."/>
            <person name="Tsui C.K."/>
            <person name="de Almeida L.G."/>
            <person name="Van Diepeningen A.D."/>
            <person name="van den Ende B.G."/>
            <person name="Fernandes G.F."/>
            <person name="Kano R."/>
            <person name="Hamelin R.C."/>
            <person name="Lopes-Bezerra L.M."/>
            <person name="Vasconcelos A.T."/>
            <person name="de Hoog S."/>
            <person name="de Camargo Z.P."/>
            <person name="Felipe M.S."/>
        </authorList>
    </citation>
    <scope>NUCLEOTIDE SEQUENCE [LARGE SCALE GENOMIC DNA]</scope>
    <source>
        <strain evidence="2 3">1099-18</strain>
    </source>
</reference>
<gene>
    <name evidence="2" type="ORF">SPSK_10029</name>
</gene>
<accession>A0A0F2M7I8</accession>
<sequence length="103" mass="11893">MAKDRMKDAGDVRRYLFGEYQSKKKKYDMAEVLEKRSTDIKTIRRGNGESVTMSGMYVARDISHRGQKNNTEDWQRRKERRIVNGTTTKEAGNTKLEPDCGAC</sequence>